<feature type="domain" description="NADP-dependent oxidoreductase" evidence="7">
    <location>
        <begin position="5"/>
        <end position="263"/>
    </location>
</feature>
<dbReference type="InterPro" id="IPR020471">
    <property type="entry name" value="AKR"/>
</dbReference>
<dbReference type="EMBL" id="CCKQ01011862">
    <property type="protein sequence ID" value="CDW83450.1"/>
    <property type="molecule type" value="Genomic_DNA"/>
</dbReference>
<dbReference type="InParanoid" id="A0A078AM47"/>
<accession>A0A078AM47</accession>
<dbReference type="AlphaFoldDB" id="A0A078AM47"/>
<gene>
    <name evidence="8" type="primary">Contig10509.g11215</name>
    <name evidence="8" type="ORF">STYLEM_12496</name>
</gene>
<dbReference type="PANTHER" id="PTHR43827:SF3">
    <property type="entry name" value="NADP-DEPENDENT OXIDOREDUCTASE DOMAIN-CONTAINING PROTEIN"/>
    <property type="match status" value="1"/>
</dbReference>
<evidence type="ECO:0000313" key="9">
    <source>
        <dbReference type="Proteomes" id="UP000039865"/>
    </source>
</evidence>
<evidence type="ECO:0000256" key="2">
    <source>
        <dbReference type="ARBA" id="ARBA00022857"/>
    </source>
</evidence>
<dbReference type="PROSITE" id="PS00062">
    <property type="entry name" value="ALDOKETO_REDUCTASE_2"/>
    <property type="match status" value="1"/>
</dbReference>
<keyword evidence="3" id="KW-0560">Oxidoreductase</keyword>
<reference evidence="8 9" key="1">
    <citation type="submission" date="2014-06" db="EMBL/GenBank/DDBJ databases">
        <authorList>
            <person name="Swart Estienne"/>
        </authorList>
    </citation>
    <scope>NUCLEOTIDE SEQUENCE [LARGE SCALE GENOMIC DNA]</scope>
    <source>
        <strain evidence="8 9">130c</strain>
    </source>
</reference>
<evidence type="ECO:0000256" key="1">
    <source>
        <dbReference type="ARBA" id="ARBA00007905"/>
    </source>
</evidence>
<dbReference type="SUPFAM" id="SSF51430">
    <property type="entry name" value="NAD(P)-linked oxidoreductase"/>
    <property type="match status" value="1"/>
</dbReference>
<dbReference type="CDD" id="cd19071">
    <property type="entry name" value="AKR_AKR1-5-like"/>
    <property type="match status" value="1"/>
</dbReference>
<dbReference type="Pfam" id="PF00248">
    <property type="entry name" value="Aldo_ket_red"/>
    <property type="match status" value="1"/>
</dbReference>
<feature type="binding site" evidence="5">
    <location>
        <position position="87"/>
    </location>
    <ligand>
        <name>substrate</name>
    </ligand>
</feature>
<protein>
    <submittedName>
        <fullName evidence="8">Aldo-keto reductase family 1 member b10</fullName>
    </submittedName>
</protein>
<dbReference type="PIRSF" id="PIRSF000097">
    <property type="entry name" value="AKR"/>
    <property type="match status" value="1"/>
</dbReference>
<feature type="site" description="Lowers pKa of active site Tyr" evidence="6">
    <location>
        <position position="56"/>
    </location>
</feature>
<proteinExistence type="inferred from homology"/>
<dbReference type="PROSITE" id="PS00798">
    <property type="entry name" value="ALDOKETO_REDUCTASE_1"/>
    <property type="match status" value="1"/>
</dbReference>
<keyword evidence="2" id="KW-0521">NADP</keyword>
<dbReference type="PRINTS" id="PR00069">
    <property type="entry name" value="ALDKETRDTASE"/>
</dbReference>
<dbReference type="InterPro" id="IPR018170">
    <property type="entry name" value="Aldo/ket_reductase_CS"/>
</dbReference>
<evidence type="ECO:0000256" key="3">
    <source>
        <dbReference type="ARBA" id="ARBA00023002"/>
    </source>
</evidence>
<evidence type="ECO:0000313" key="8">
    <source>
        <dbReference type="EMBL" id="CDW83450.1"/>
    </source>
</evidence>
<dbReference type="Proteomes" id="UP000039865">
    <property type="component" value="Unassembled WGS sequence"/>
</dbReference>
<evidence type="ECO:0000256" key="6">
    <source>
        <dbReference type="PIRSR" id="PIRSR000097-3"/>
    </source>
</evidence>
<dbReference type="GO" id="GO:0016616">
    <property type="term" value="F:oxidoreductase activity, acting on the CH-OH group of donors, NAD or NADP as acceptor"/>
    <property type="evidence" value="ECO:0007669"/>
    <property type="project" value="UniProtKB-ARBA"/>
</dbReference>
<evidence type="ECO:0000256" key="4">
    <source>
        <dbReference type="PIRSR" id="PIRSR000097-1"/>
    </source>
</evidence>
<evidence type="ECO:0000256" key="5">
    <source>
        <dbReference type="PIRSR" id="PIRSR000097-2"/>
    </source>
</evidence>
<comment type="similarity">
    <text evidence="1">Belongs to the aldo/keto reductase family.</text>
</comment>
<dbReference type="InterPro" id="IPR023210">
    <property type="entry name" value="NADP_OxRdtase_dom"/>
</dbReference>
<dbReference type="OrthoDB" id="416253at2759"/>
<organism evidence="8 9">
    <name type="scientific">Stylonychia lemnae</name>
    <name type="common">Ciliate</name>
    <dbReference type="NCBI Taxonomy" id="5949"/>
    <lineage>
        <taxon>Eukaryota</taxon>
        <taxon>Sar</taxon>
        <taxon>Alveolata</taxon>
        <taxon>Ciliophora</taxon>
        <taxon>Intramacronucleata</taxon>
        <taxon>Spirotrichea</taxon>
        <taxon>Stichotrichia</taxon>
        <taxon>Sporadotrichida</taxon>
        <taxon>Oxytrichidae</taxon>
        <taxon>Stylonychinae</taxon>
        <taxon>Stylonychia</taxon>
    </lineage>
</organism>
<dbReference type="PANTHER" id="PTHR43827">
    <property type="entry name" value="2,5-DIKETO-D-GLUCONIC ACID REDUCTASE"/>
    <property type="match status" value="1"/>
</dbReference>
<sequence length="282" mass="32304">MNSKDAVVNAVKNLGYRHIDTAWLYQNEQIIGEALHEILNDESCKISREEICLVTKIWPTQFQDPESAVKESLKKLGVDYIDVYLIHWPTQFADPSTRVPLHVLWKTLESFVDQGLVRSLGISNFNLQLTADLLTYAKHKPVCNQVELHPYCNQSQLVKFLLDNQIVPVAYCPLGRPSIAAEPGQQEVSLKYTKVPDLRQDPKIISMATKYNKSEFQVALRWNTQRGCGVIPKSASSDHQKENLEINDFILEEEDMIYLSSLNQNLRICNNFEFLKGYDIFA</sequence>
<dbReference type="Gene3D" id="3.20.20.100">
    <property type="entry name" value="NADP-dependent oxidoreductase domain"/>
    <property type="match status" value="1"/>
</dbReference>
<name>A0A078AM47_STYLE</name>
<evidence type="ECO:0000259" key="7">
    <source>
        <dbReference type="Pfam" id="PF00248"/>
    </source>
</evidence>
<feature type="active site" description="Proton donor" evidence="4">
    <location>
        <position position="25"/>
    </location>
</feature>
<dbReference type="InterPro" id="IPR036812">
    <property type="entry name" value="NAD(P)_OxRdtase_dom_sf"/>
</dbReference>
<dbReference type="OMA" id="ACATNQV"/>
<keyword evidence="9" id="KW-1185">Reference proteome</keyword>